<dbReference type="HOGENOM" id="CLU_029200_1_0_1"/>
<evidence type="ECO:0000313" key="3">
    <source>
        <dbReference type="Proteomes" id="UP000019376"/>
    </source>
</evidence>
<protein>
    <submittedName>
        <fullName evidence="2">Uncharacterized protein</fullName>
    </submittedName>
</protein>
<feature type="compositionally biased region" description="Polar residues" evidence="1">
    <location>
        <begin position="244"/>
        <end position="276"/>
    </location>
</feature>
<dbReference type="Proteomes" id="UP000019376">
    <property type="component" value="Unassembled WGS sequence"/>
</dbReference>
<feature type="compositionally biased region" description="Polar residues" evidence="1">
    <location>
        <begin position="43"/>
        <end position="69"/>
    </location>
</feature>
<dbReference type="PhylomeDB" id="S7ZHC8"/>
<feature type="region of interest" description="Disordered" evidence="1">
    <location>
        <begin position="1"/>
        <end position="297"/>
    </location>
</feature>
<feature type="compositionally biased region" description="Polar residues" evidence="1">
    <location>
        <begin position="179"/>
        <end position="195"/>
    </location>
</feature>
<dbReference type="OrthoDB" id="5429993at2759"/>
<gene>
    <name evidence="2" type="ORF">PDE_03037</name>
</gene>
<dbReference type="AlphaFoldDB" id="S7ZHC8"/>
<dbReference type="eggNOG" id="ENOG502S23J">
    <property type="taxonomic scope" value="Eukaryota"/>
</dbReference>
<sequence>MPIPTRSVSLREPRKPSSSIARPATENKLTTKTTSIRPPALSANDTRLSQLGSPAESDSSNETAPSTRGRTFLPQRSHLTRDEGNGATQTQVRFQAPATTTRLLSRREETSPKRSGQQLTAVESDDTRRVPSTAITSGGAPGRHPSLRRPSALKTDAPKGNVPSLTKSTVPSLRPPSSPRKTSTLRLPTQSSTAGQRAASPKRTEMLPPPRPTRSASLKQPRDAAALTSSATVRGHARHRSQVAPVSTKSIGQPTPSTALAKTRAGLSTQQSSSPTKRLVKPPTPTPGSTSGPAAGLLIPTTWPDVASLQTELLQLSLFHSGSLQQQAEWKSAAESRLRQKYDAVASQYRSILVDEKNIQEQLNMRSLAHWLQNCHDGESKSPHHHQGLEGFSEQIQIFSQIVQEVSDLTASVPQGRYTQAVAVFEEWFDRANGISEQREHAHQGDPCSFIDPLHRGWKTSVRALQAELDLYARRMQTLHILSPADEEDLSQSALCRVARSITESIHLMTQEVRTMMALEDEMVLSEREYVRQWANASARSSKGTKAPRAGAWSHSAGDGPLLREGGGRG</sequence>
<accession>S7ZHC8</accession>
<keyword evidence="3" id="KW-1185">Reference proteome</keyword>
<reference evidence="2 3" key="1">
    <citation type="journal article" date="2013" name="PLoS ONE">
        <title>Genomic and secretomic analyses reveal unique features of the lignocellulolytic enzyme system of Penicillium decumbens.</title>
        <authorList>
            <person name="Liu G."/>
            <person name="Zhang L."/>
            <person name="Wei X."/>
            <person name="Zou G."/>
            <person name="Qin Y."/>
            <person name="Ma L."/>
            <person name="Li J."/>
            <person name="Zheng H."/>
            <person name="Wang S."/>
            <person name="Wang C."/>
            <person name="Xun L."/>
            <person name="Zhao G.-P."/>
            <person name="Zhou Z."/>
            <person name="Qu Y."/>
        </authorList>
    </citation>
    <scope>NUCLEOTIDE SEQUENCE [LARGE SCALE GENOMIC DNA]</scope>
    <source>
        <strain evidence="3">114-2 / CGMCC 5302</strain>
    </source>
</reference>
<evidence type="ECO:0000256" key="1">
    <source>
        <dbReference type="SAM" id="MobiDB-lite"/>
    </source>
</evidence>
<feature type="compositionally biased region" description="Low complexity" evidence="1">
    <location>
        <begin position="287"/>
        <end position="296"/>
    </location>
</feature>
<dbReference type="EMBL" id="KB644410">
    <property type="protein sequence ID" value="EPS28091.1"/>
    <property type="molecule type" value="Genomic_DNA"/>
</dbReference>
<feature type="compositionally biased region" description="Polar residues" evidence="1">
    <location>
        <begin position="27"/>
        <end position="36"/>
    </location>
</feature>
<organism evidence="2 3">
    <name type="scientific">Penicillium oxalicum (strain 114-2 / CGMCC 5302)</name>
    <name type="common">Penicillium decumbens</name>
    <dbReference type="NCBI Taxonomy" id="933388"/>
    <lineage>
        <taxon>Eukaryota</taxon>
        <taxon>Fungi</taxon>
        <taxon>Dikarya</taxon>
        <taxon>Ascomycota</taxon>
        <taxon>Pezizomycotina</taxon>
        <taxon>Eurotiomycetes</taxon>
        <taxon>Eurotiomycetidae</taxon>
        <taxon>Eurotiales</taxon>
        <taxon>Aspergillaceae</taxon>
        <taxon>Penicillium</taxon>
    </lineage>
</organism>
<evidence type="ECO:0000313" key="2">
    <source>
        <dbReference type="EMBL" id="EPS28091.1"/>
    </source>
</evidence>
<dbReference type="STRING" id="933388.S7ZHC8"/>
<proteinExistence type="predicted"/>
<name>S7ZHC8_PENO1</name>
<feature type="region of interest" description="Disordered" evidence="1">
    <location>
        <begin position="536"/>
        <end position="570"/>
    </location>
</feature>